<protein>
    <recommendedName>
        <fullName evidence="3">DUF488 domain-containing protein</fullName>
    </recommendedName>
</protein>
<dbReference type="Pfam" id="PF04343">
    <property type="entry name" value="DUF488"/>
    <property type="match status" value="1"/>
</dbReference>
<dbReference type="Proteomes" id="UP000236731">
    <property type="component" value="Unassembled WGS sequence"/>
</dbReference>
<reference evidence="2" key="1">
    <citation type="submission" date="2016-10" db="EMBL/GenBank/DDBJ databases">
        <authorList>
            <person name="Varghese N."/>
            <person name="Submissions S."/>
        </authorList>
    </citation>
    <scope>NUCLEOTIDE SEQUENCE [LARGE SCALE GENOMIC DNA]</scope>
    <source>
        <strain evidence="2">DSM 22361</strain>
    </source>
</reference>
<dbReference type="AlphaFoldDB" id="A0A1H6CMF5"/>
<dbReference type="EMBL" id="FNUT01000017">
    <property type="protein sequence ID" value="SEG74184.1"/>
    <property type="molecule type" value="Genomic_DNA"/>
</dbReference>
<evidence type="ECO:0000313" key="1">
    <source>
        <dbReference type="EMBL" id="SEG74184.1"/>
    </source>
</evidence>
<evidence type="ECO:0008006" key="3">
    <source>
        <dbReference type="Google" id="ProtNLM"/>
    </source>
</evidence>
<name>A0A1H6CMF5_9SPHI</name>
<proteinExistence type="predicted"/>
<dbReference type="InterPro" id="IPR014519">
    <property type="entry name" value="UCP024492"/>
</dbReference>
<dbReference type="RefSeq" id="WP_103907879.1">
    <property type="nucleotide sequence ID" value="NZ_CP049246.1"/>
</dbReference>
<sequence>MINKTIYTIGHSTHSIGDFIAILQSFAIEILVDIRRFPSSRKYPQFNAGQLEASLAEAQITYLHMEALGGRRSPKKDSQNTAWRNAGFRGYADYMESAAFRTAIRQLEQVASQQNAAIMCAEAVWWRCHRSLVADYLKMNGWKVWNIMGLDKAVEHPYTAAANLVHGKLTYQTPNLFTDENEI</sequence>
<dbReference type="OrthoDB" id="9789109at2"/>
<accession>A0A1H6CMF5</accession>
<organism evidence="1 2">
    <name type="scientific">Sphingobacterium lactis</name>
    <dbReference type="NCBI Taxonomy" id="797291"/>
    <lineage>
        <taxon>Bacteria</taxon>
        <taxon>Pseudomonadati</taxon>
        <taxon>Bacteroidota</taxon>
        <taxon>Sphingobacteriia</taxon>
        <taxon>Sphingobacteriales</taxon>
        <taxon>Sphingobacteriaceae</taxon>
        <taxon>Sphingobacterium</taxon>
    </lineage>
</organism>
<evidence type="ECO:0000313" key="2">
    <source>
        <dbReference type="Proteomes" id="UP000236731"/>
    </source>
</evidence>
<keyword evidence="2" id="KW-1185">Reference proteome</keyword>
<gene>
    <name evidence="1" type="ORF">SAMN05421877_11720</name>
</gene>
<dbReference type="PANTHER" id="PTHR39337:SF1">
    <property type="entry name" value="BLR5642 PROTEIN"/>
    <property type="match status" value="1"/>
</dbReference>
<dbReference type="PANTHER" id="PTHR39337">
    <property type="entry name" value="BLR5642 PROTEIN"/>
    <property type="match status" value="1"/>
</dbReference>
<dbReference type="PIRSF" id="PIRSF024492">
    <property type="entry name" value="UCP024492"/>
    <property type="match status" value="1"/>
</dbReference>
<dbReference type="InterPro" id="IPR007438">
    <property type="entry name" value="DUF488"/>
</dbReference>